<dbReference type="OrthoDB" id="9768329at2"/>
<evidence type="ECO:0000256" key="5">
    <source>
        <dbReference type="ARBA" id="ARBA00022989"/>
    </source>
</evidence>
<evidence type="ECO:0000256" key="3">
    <source>
        <dbReference type="ARBA" id="ARBA00022475"/>
    </source>
</evidence>
<keyword evidence="4 7" id="KW-0812">Transmembrane</keyword>
<dbReference type="GO" id="GO:0005886">
    <property type="term" value="C:plasma membrane"/>
    <property type="evidence" value="ECO:0007669"/>
    <property type="project" value="UniProtKB-SubCell"/>
</dbReference>
<feature type="transmembrane region" description="Helical" evidence="8">
    <location>
        <begin position="450"/>
        <end position="471"/>
    </location>
</feature>
<dbReference type="Proteomes" id="UP000199415">
    <property type="component" value="Unassembled WGS sequence"/>
</dbReference>
<comment type="similarity">
    <text evidence="2">Belongs to the CPA3 antiporters (TC 2.A.63) subunit D family.</text>
</comment>
<dbReference type="RefSeq" id="WP_090018916.1">
    <property type="nucleotide sequence ID" value="NZ_FNCE01000002.1"/>
</dbReference>
<feature type="transmembrane region" description="Helical" evidence="8">
    <location>
        <begin position="109"/>
        <end position="126"/>
    </location>
</feature>
<evidence type="ECO:0000256" key="8">
    <source>
        <dbReference type="SAM" id="Phobius"/>
    </source>
</evidence>
<keyword evidence="5 8" id="KW-1133">Transmembrane helix</keyword>
<accession>A0A1G7NSW1</accession>
<dbReference type="PANTHER" id="PTHR42703">
    <property type="entry name" value="NADH DEHYDROGENASE"/>
    <property type="match status" value="1"/>
</dbReference>
<sequence>MTWLLIWPIAVPVLTAALCLVAWSSGRAQRWISLVGMLALVAGTLLLLQGVLSGGVASVQMGGWAAPFGITLVADTLSAALVFVTAVIGLGVAVYALTDLDPGREVFGFHPLFHALLTGVGGSFLTGDIFNLYVWFEVMVIASFGLMALGGERRQVDGAVKYVVLNLVATATLLGAIALLYGVTGTLNMADLGRTVADHQAPARIAVIATLFLIAFGMKAAVFPLYFWLPASYHTPAAAVSAVFAALLTKVGVYAVVRTFTLIFTVGESYTNALILVIAVLTMLTGVLGAIAQTEVRRVLSFNLVSGIGVILAGVGLDTQAGLTGALVYTLHHIVVMAALFMAAGVIERATGTGNLNRLGSLYLERPWLAVIFFVAAMSLAGVPPLSGFWPKVLLVQASLDADAFIIAAAVLVTGLLTLYSMAKVWALGFWRNRPAPGEAPGPVSGGGQVAMSAVPLAVMALLTVLIGLWAQPVVGVAQRSAGELMAPSDYIGAVLGQAT</sequence>
<reference evidence="10 11" key="1">
    <citation type="submission" date="2016-10" db="EMBL/GenBank/DDBJ databases">
        <authorList>
            <person name="de Groot N.N."/>
        </authorList>
    </citation>
    <scope>NUCLEOTIDE SEQUENCE [LARGE SCALE GENOMIC DNA]</scope>
    <source>
        <strain evidence="10 11">DSM 25584</strain>
    </source>
</reference>
<gene>
    <name evidence="10" type="ORF">SAMN05216241_102292</name>
</gene>
<dbReference type="NCBIfam" id="NF009306">
    <property type="entry name" value="PRK12663.1"/>
    <property type="match status" value="1"/>
</dbReference>
<dbReference type="GO" id="GO:0008137">
    <property type="term" value="F:NADH dehydrogenase (ubiquinone) activity"/>
    <property type="evidence" value="ECO:0007669"/>
    <property type="project" value="InterPro"/>
</dbReference>
<organism evidence="10 11">
    <name type="scientific">Limimonas halophila</name>
    <dbReference type="NCBI Taxonomy" id="1082479"/>
    <lineage>
        <taxon>Bacteria</taxon>
        <taxon>Pseudomonadati</taxon>
        <taxon>Pseudomonadota</taxon>
        <taxon>Alphaproteobacteria</taxon>
        <taxon>Rhodospirillales</taxon>
        <taxon>Rhodovibrionaceae</taxon>
        <taxon>Limimonas</taxon>
    </lineage>
</organism>
<proteinExistence type="inferred from homology"/>
<feature type="transmembrane region" description="Helical" evidence="8">
    <location>
        <begin position="236"/>
        <end position="257"/>
    </location>
</feature>
<feature type="transmembrane region" description="Helical" evidence="8">
    <location>
        <begin position="64"/>
        <end position="97"/>
    </location>
</feature>
<evidence type="ECO:0000313" key="11">
    <source>
        <dbReference type="Proteomes" id="UP000199415"/>
    </source>
</evidence>
<evidence type="ECO:0000256" key="4">
    <source>
        <dbReference type="ARBA" id="ARBA00022692"/>
    </source>
</evidence>
<protein>
    <submittedName>
        <fullName evidence="10">Multisubunit sodium/proton antiporter, MrpD subunit</fullName>
    </submittedName>
</protein>
<dbReference type="AlphaFoldDB" id="A0A1G7NSW1"/>
<evidence type="ECO:0000313" key="10">
    <source>
        <dbReference type="EMBL" id="SDF77076.1"/>
    </source>
</evidence>
<dbReference type="InterPro" id="IPR050586">
    <property type="entry name" value="CPA3_Na-H_Antiporter_D"/>
</dbReference>
<dbReference type="GO" id="GO:0042773">
    <property type="term" value="P:ATP synthesis coupled electron transport"/>
    <property type="evidence" value="ECO:0007669"/>
    <property type="project" value="InterPro"/>
</dbReference>
<keyword evidence="11" id="KW-1185">Reference proteome</keyword>
<dbReference type="EMBL" id="FNCE01000002">
    <property type="protein sequence ID" value="SDF77076.1"/>
    <property type="molecule type" value="Genomic_DNA"/>
</dbReference>
<evidence type="ECO:0000256" key="1">
    <source>
        <dbReference type="ARBA" id="ARBA00004651"/>
    </source>
</evidence>
<dbReference type="InterPro" id="IPR001750">
    <property type="entry name" value="ND/Mrp_TM"/>
</dbReference>
<name>A0A1G7NSW1_9PROT</name>
<evidence type="ECO:0000259" key="9">
    <source>
        <dbReference type="Pfam" id="PF00361"/>
    </source>
</evidence>
<feature type="transmembrane region" description="Helical" evidence="8">
    <location>
        <begin position="132"/>
        <end position="150"/>
    </location>
</feature>
<comment type="subcellular location">
    <subcellularLocation>
        <location evidence="1">Cell membrane</location>
        <topology evidence="1">Multi-pass membrane protein</topology>
    </subcellularLocation>
    <subcellularLocation>
        <location evidence="7">Membrane</location>
        <topology evidence="7">Multi-pass membrane protein</topology>
    </subcellularLocation>
</comment>
<evidence type="ECO:0000256" key="2">
    <source>
        <dbReference type="ARBA" id="ARBA00005346"/>
    </source>
</evidence>
<feature type="transmembrane region" description="Helical" evidence="8">
    <location>
        <begin position="269"/>
        <end position="292"/>
    </location>
</feature>
<feature type="transmembrane region" description="Helical" evidence="8">
    <location>
        <begin position="162"/>
        <end position="183"/>
    </location>
</feature>
<feature type="transmembrane region" description="Helical" evidence="8">
    <location>
        <begin position="368"/>
        <end position="386"/>
    </location>
</feature>
<feature type="transmembrane region" description="Helical" evidence="8">
    <location>
        <begin position="6"/>
        <end position="24"/>
    </location>
</feature>
<dbReference type="STRING" id="1082479.SAMN05216241_102292"/>
<feature type="transmembrane region" description="Helical" evidence="8">
    <location>
        <begin position="31"/>
        <end position="52"/>
    </location>
</feature>
<feature type="transmembrane region" description="Helical" evidence="8">
    <location>
        <begin position="406"/>
        <end position="429"/>
    </location>
</feature>
<dbReference type="Pfam" id="PF00361">
    <property type="entry name" value="Proton_antipo_M"/>
    <property type="match status" value="1"/>
</dbReference>
<dbReference type="InterPro" id="IPR003918">
    <property type="entry name" value="NADH_UbQ_OxRdtase"/>
</dbReference>
<feature type="transmembrane region" description="Helical" evidence="8">
    <location>
        <begin position="203"/>
        <end position="229"/>
    </location>
</feature>
<evidence type="ECO:0000256" key="6">
    <source>
        <dbReference type="ARBA" id="ARBA00023136"/>
    </source>
</evidence>
<feature type="domain" description="NADH:quinone oxidoreductase/Mrp antiporter transmembrane" evidence="9">
    <location>
        <begin position="128"/>
        <end position="418"/>
    </location>
</feature>
<keyword evidence="3" id="KW-1003">Cell membrane</keyword>
<keyword evidence="6 8" id="KW-0472">Membrane</keyword>
<evidence type="ECO:0000256" key="7">
    <source>
        <dbReference type="RuleBase" id="RU000320"/>
    </source>
</evidence>
<dbReference type="PRINTS" id="PR01437">
    <property type="entry name" value="NUOXDRDTASE4"/>
</dbReference>
<feature type="transmembrane region" description="Helical" evidence="8">
    <location>
        <begin position="299"/>
        <end position="317"/>
    </location>
</feature>
<feature type="transmembrane region" description="Helical" evidence="8">
    <location>
        <begin position="323"/>
        <end position="347"/>
    </location>
</feature>
<dbReference type="PANTHER" id="PTHR42703:SF1">
    <property type="entry name" value="NA(+)_H(+) ANTIPORTER SUBUNIT D1"/>
    <property type="match status" value="1"/>
</dbReference>